<reference evidence="3" key="1">
    <citation type="submission" date="2025-08" db="UniProtKB">
        <authorList>
            <consortium name="RefSeq"/>
        </authorList>
    </citation>
    <scope>IDENTIFICATION</scope>
    <source>
        <strain evidence="3">Mau12</strain>
        <tissue evidence="3">Whole Body</tissue>
    </source>
</reference>
<dbReference type="CTD" id="38887"/>
<gene>
    <name evidence="3" type="primary">LOC117139826</name>
</gene>
<dbReference type="GeneID" id="117139826"/>
<evidence type="ECO:0000256" key="1">
    <source>
        <dbReference type="SAM" id="MobiDB-lite"/>
    </source>
</evidence>
<protein>
    <submittedName>
        <fullName evidence="3">Uncharacterized protein LOC117139826 isoform X1</fullName>
    </submittedName>
</protein>
<dbReference type="AlphaFoldDB" id="A0A6P8JQK2"/>
<dbReference type="RefSeq" id="XP_033158353.1">
    <property type="nucleotide sequence ID" value="XM_033302462.1"/>
</dbReference>
<feature type="region of interest" description="Disordered" evidence="1">
    <location>
        <begin position="82"/>
        <end position="107"/>
    </location>
</feature>
<accession>A0A6P8JQK2</accession>
<evidence type="ECO:0000313" key="2">
    <source>
        <dbReference type="Proteomes" id="UP000515162"/>
    </source>
</evidence>
<proteinExistence type="predicted"/>
<name>A0A6P8JQK2_DROMA</name>
<organism evidence="2 3">
    <name type="scientific">Drosophila mauritiana</name>
    <name type="common">Fruit fly</name>
    <dbReference type="NCBI Taxonomy" id="7226"/>
    <lineage>
        <taxon>Eukaryota</taxon>
        <taxon>Metazoa</taxon>
        <taxon>Ecdysozoa</taxon>
        <taxon>Arthropoda</taxon>
        <taxon>Hexapoda</taxon>
        <taxon>Insecta</taxon>
        <taxon>Pterygota</taxon>
        <taxon>Neoptera</taxon>
        <taxon>Endopterygota</taxon>
        <taxon>Diptera</taxon>
        <taxon>Brachycera</taxon>
        <taxon>Muscomorpha</taxon>
        <taxon>Ephydroidea</taxon>
        <taxon>Drosophilidae</taxon>
        <taxon>Drosophila</taxon>
        <taxon>Sophophora</taxon>
    </lineage>
</organism>
<sequence>MSPKTKKMIVKIPRHPYFNVQGDRSVEREVEYQVRKCRVNLERIKSSTSPSSRPFPLKPKPKRCIVRVARLPDVERSEISVTPASSIMNSDIDESSSASEQESNLTI</sequence>
<evidence type="ECO:0000313" key="3">
    <source>
        <dbReference type="RefSeq" id="XP_033158353.1"/>
    </source>
</evidence>
<keyword evidence="2" id="KW-1185">Reference proteome</keyword>
<dbReference type="Proteomes" id="UP000515162">
    <property type="component" value="Chromosome 3L"/>
</dbReference>